<sequence>MVNDIKAVSLSNDLSKFADNIAIIAPVYDYEDSTGDEVENMKLWSNENRMSLNMQEKTYEMIVRGKVSTPFPDHIPSIKRKNGSNFWVSRWKTYLINISKR</sequence>
<dbReference type="Proteomes" id="UP001152795">
    <property type="component" value="Unassembled WGS sequence"/>
</dbReference>
<organism evidence="1 2">
    <name type="scientific">Paramuricea clavata</name>
    <name type="common">Red gorgonian</name>
    <name type="synonym">Violescent sea-whip</name>
    <dbReference type="NCBI Taxonomy" id="317549"/>
    <lineage>
        <taxon>Eukaryota</taxon>
        <taxon>Metazoa</taxon>
        <taxon>Cnidaria</taxon>
        <taxon>Anthozoa</taxon>
        <taxon>Octocorallia</taxon>
        <taxon>Malacalcyonacea</taxon>
        <taxon>Plexauridae</taxon>
        <taxon>Paramuricea</taxon>
    </lineage>
</organism>
<keyword evidence="2" id="KW-1185">Reference proteome</keyword>
<comment type="caution">
    <text evidence="1">The sequence shown here is derived from an EMBL/GenBank/DDBJ whole genome shotgun (WGS) entry which is preliminary data.</text>
</comment>
<proteinExistence type="predicted"/>
<dbReference type="AlphaFoldDB" id="A0A6S7HBA5"/>
<gene>
    <name evidence="1" type="ORF">PACLA_8A077511</name>
</gene>
<name>A0A6S7HBA5_PARCT</name>
<evidence type="ECO:0000313" key="1">
    <source>
        <dbReference type="EMBL" id="CAB4000363.1"/>
    </source>
</evidence>
<protein>
    <submittedName>
        <fullName evidence="1">Uncharacterized protein</fullName>
    </submittedName>
</protein>
<reference evidence="1" key="1">
    <citation type="submission" date="2020-04" db="EMBL/GenBank/DDBJ databases">
        <authorList>
            <person name="Alioto T."/>
            <person name="Alioto T."/>
            <person name="Gomez Garrido J."/>
        </authorList>
    </citation>
    <scope>NUCLEOTIDE SEQUENCE</scope>
    <source>
        <strain evidence="1">A484AB</strain>
    </source>
</reference>
<evidence type="ECO:0000313" key="2">
    <source>
        <dbReference type="Proteomes" id="UP001152795"/>
    </source>
</evidence>
<dbReference type="EMBL" id="CACRXK020003819">
    <property type="protein sequence ID" value="CAB4000363.1"/>
    <property type="molecule type" value="Genomic_DNA"/>
</dbReference>
<accession>A0A6S7HBA5</accession>